<evidence type="ECO:0000313" key="3">
    <source>
        <dbReference type="EMBL" id="CAG9165019.1"/>
    </source>
</evidence>
<dbReference type="Proteomes" id="UP000727654">
    <property type="component" value="Unassembled WGS sequence"/>
</dbReference>
<gene>
    <name evidence="3" type="ORF">LMG23992_00165</name>
</gene>
<proteinExistence type="predicted"/>
<evidence type="ECO:0000256" key="1">
    <source>
        <dbReference type="SAM" id="Phobius"/>
    </source>
</evidence>
<dbReference type="EMBL" id="CAJZAI010000001">
    <property type="protein sequence ID" value="CAG9165019.1"/>
    <property type="molecule type" value="Genomic_DNA"/>
</dbReference>
<evidence type="ECO:0000313" key="4">
    <source>
        <dbReference type="Proteomes" id="UP000727654"/>
    </source>
</evidence>
<accession>A0ABM8WCI6</accession>
<keyword evidence="1" id="KW-0472">Membrane</keyword>
<keyword evidence="4" id="KW-1185">Reference proteome</keyword>
<keyword evidence="1" id="KW-1133">Transmembrane helix</keyword>
<name>A0ABM8WCI6_9BURK</name>
<feature type="domain" description="TadE-like" evidence="2">
    <location>
        <begin position="9"/>
        <end position="51"/>
    </location>
</feature>
<protein>
    <recommendedName>
        <fullName evidence="2">TadE-like domain-containing protein</fullName>
    </recommendedName>
</protein>
<dbReference type="InterPro" id="IPR012495">
    <property type="entry name" value="TadE-like_dom"/>
</dbReference>
<evidence type="ECO:0000259" key="2">
    <source>
        <dbReference type="Pfam" id="PF07811"/>
    </source>
</evidence>
<dbReference type="RefSeq" id="WP_224077896.1">
    <property type="nucleotide sequence ID" value="NZ_CAJZAI010000001.1"/>
</dbReference>
<dbReference type="Pfam" id="PF07811">
    <property type="entry name" value="TadE"/>
    <property type="match status" value="1"/>
</dbReference>
<reference evidence="3 4" key="1">
    <citation type="submission" date="2021-08" db="EMBL/GenBank/DDBJ databases">
        <authorList>
            <person name="Peeters C."/>
        </authorList>
    </citation>
    <scope>NUCLEOTIDE SEQUENCE [LARGE SCALE GENOMIC DNA]</scope>
    <source>
        <strain evidence="3 4">LMG 23992</strain>
    </source>
</reference>
<organism evidence="3 4">
    <name type="scientific">Cupriavidus laharis</name>
    <dbReference type="NCBI Taxonomy" id="151654"/>
    <lineage>
        <taxon>Bacteria</taxon>
        <taxon>Pseudomonadati</taxon>
        <taxon>Pseudomonadota</taxon>
        <taxon>Betaproteobacteria</taxon>
        <taxon>Burkholderiales</taxon>
        <taxon>Burkholderiaceae</taxon>
        <taxon>Cupriavidus</taxon>
    </lineage>
</organism>
<sequence length="138" mass="14643">MQAKQKQKGVAAVEFAIVLPILLMIVFGIVDFGIGLYNKAVLTNAAREGARAGIVLRSPKYTAADVNAVVQQYAANYLITFGTTNTPVVDATVGIGGSFGQPLTVKVSWTYSGLWLGRLYSAFANPLVLSSTAVMNNE</sequence>
<feature type="transmembrane region" description="Helical" evidence="1">
    <location>
        <begin position="12"/>
        <end position="37"/>
    </location>
</feature>
<comment type="caution">
    <text evidence="3">The sequence shown here is derived from an EMBL/GenBank/DDBJ whole genome shotgun (WGS) entry which is preliminary data.</text>
</comment>
<keyword evidence="1" id="KW-0812">Transmembrane</keyword>